<evidence type="ECO:0000313" key="2">
    <source>
        <dbReference type="EMBL" id="KAJ0224860.1"/>
    </source>
</evidence>
<dbReference type="AlphaFoldDB" id="A0A9R1XRL7"/>
<dbReference type="PANTHER" id="PTHR33116">
    <property type="entry name" value="REVERSE TRANSCRIPTASE ZINC-BINDING DOMAIN-CONTAINING PROTEIN-RELATED-RELATED"/>
    <property type="match status" value="1"/>
</dbReference>
<feature type="domain" description="Reverse transcriptase zinc-binding" evidence="1">
    <location>
        <begin position="276"/>
        <end position="345"/>
    </location>
</feature>
<evidence type="ECO:0000313" key="3">
    <source>
        <dbReference type="Proteomes" id="UP000235145"/>
    </source>
</evidence>
<proteinExistence type="predicted"/>
<protein>
    <recommendedName>
        <fullName evidence="1">Reverse transcriptase zinc-binding domain-containing protein</fullName>
    </recommendedName>
</protein>
<dbReference type="InterPro" id="IPR026960">
    <property type="entry name" value="RVT-Znf"/>
</dbReference>
<dbReference type="PANTHER" id="PTHR33116:SF79">
    <property type="entry name" value="REVERSE TRANSCRIPTASE DOMAIN, ZINC FINGER, CCHC-TYPE-RELATED"/>
    <property type="match status" value="1"/>
</dbReference>
<dbReference type="Pfam" id="PF13966">
    <property type="entry name" value="zf-RVT"/>
    <property type="match status" value="1"/>
</dbReference>
<organism evidence="2 3">
    <name type="scientific">Lactuca sativa</name>
    <name type="common">Garden lettuce</name>
    <dbReference type="NCBI Taxonomy" id="4236"/>
    <lineage>
        <taxon>Eukaryota</taxon>
        <taxon>Viridiplantae</taxon>
        <taxon>Streptophyta</taxon>
        <taxon>Embryophyta</taxon>
        <taxon>Tracheophyta</taxon>
        <taxon>Spermatophyta</taxon>
        <taxon>Magnoliopsida</taxon>
        <taxon>eudicotyledons</taxon>
        <taxon>Gunneridae</taxon>
        <taxon>Pentapetalae</taxon>
        <taxon>asterids</taxon>
        <taxon>campanulids</taxon>
        <taxon>Asterales</taxon>
        <taxon>Asteraceae</taxon>
        <taxon>Cichorioideae</taxon>
        <taxon>Cichorieae</taxon>
        <taxon>Lactucinae</taxon>
        <taxon>Lactuca</taxon>
    </lineage>
</organism>
<keyword evidence="3" id="KW-1185">Reference proteome</keyword>
<evidence type="ECO:0000259" key="1">
    <source>
        <dbReference type="Pfam" id="PF13966"/>
    </source>
</evidence>
<reference evidence="2 3" key="1">
    <citation type="journal article" date="2017" name="Nat. Commun.">
        <title>Genome assembly with in vitro proximity ligation data and whole-genome triplication in lettuce.</title>
        <authorList>
            <person name="Reyes-Chin-Wo S."/>
            <person name="Wang Z."/>
            <person name="Yang X."/>
            <person name="Kozik A."/>
            <person name="Arikit S."/>
            <person name="Song C."/>
            <person name="Xia L."/>
            <person name="Froenicke L."/>
            <person name="Lavelle D.O."/>
            <person name="Truco M.J."/>
            <person name="Xia R."/>
            <person name="Zhu S."/>
            <person name="Xu C."/>
            <person name="Xu H."/>
            <person name="Xu X."/>
            <person name="Cox K."/>
            <person name="Korf I."/>
            <person name="Meyers B.C."/>
            <person name="Michelmore R.W."/>
        </authorList>
    </citation>
    <scope>NUCLEOTIDE SEQUENCE [LARGE SCALE GENOMIC DNA]</scope>
    <source>
        <strain evidence="3">cv. Salinas</strain>
        <tissue evidence="2">Seedlings</tissue>
    </source>
</reference>
<dbReference type="Proteomes" id="UP000235145">
    <property type="component" value="Unassembled WGS sequence"/>
</dbReference>
<gene>
    <name evidence="2" type="ORF">LSAT_V11C100003860</name>
</gene>
<dbReference type="EMBL" id="NBSK02000001">
    <property type="protein sequence ID" value="KAJ0224860.1"/>
    <property type="molecule type" value="Genomic_DNA"/>
</dbReference>
<accession>A0A9R1XRL7</accession>
<comment type="caution">
    <text evidence="2">The sequence shown here is derived from an EMBL/GenBank/DDBJ whole genome shotgun (WGS) entry which is preliminary data.</text>
</comment>
<sequence>MDIYGCLRLTCLRRVSTPCVSLLKGLTIPKPAVSNRDDSLFIGDWSLKNITNLARILRCFHVVSGLKFNFIKLKVFGIGVDQLEVCRLAAPLGCAPSSLPFFYLGVLIEENMNRKKAWKPIVDKCRSKLSIWKAKSSYGGGGGGAEKAAVHWVSWDRLKAPKDVGGAGLGSLRNLNLALLAKWWWKYKTSPQSFWARIIRGIHNHSNRPWYCFSKRNSSGVWSGIDRVKNGLWKLHMEATDILYSNDGGNTWRSEFVVDGVFNVAKLRCRLDKASHPISDGDFWWLNSAPKKVVSFIWRAKQGRIPSAKALQRRNIPVSSIICDWCRNNEETVNHILTSCSLARDIINMVFNWCGLPAIQFTEVNEVLAFAQNWGHCPKKKELLSCVVYGTLLSLWKDRND</sequence>
<name>A0A9R1XRL7_LACSA</name>